<dbReference type="NCBIfam" id="TIGR00360">
    <property type="entry name" value="ComEC_N-term"/>
    <property type="match status" value="1"/>
</dbReference>
<organism evidence="9 10">
    <name type="scientific">Synergistes jonesii</name>
    <dbReference type="NCBI Taxonomy" id="2754"/>
    <lineage>
        <taxon>Bacteria</taxon>
        <taxon>Thermotogati</taxon>
        <taxon>Synergistota</taxon>
        <taxon>Synergistia</taxon>
        <taxon>Synergistales</taxon>
        <taxon>Synergistaceae</taxon>
        <taxon>Synergistes</taxon>
    </lineage>
</organism>
<feature type="transmembrane region" description="Helical" evidence="7">
    <location>
        <begin position="444"/>
        <end position="466"/>
    </location>
</feature>
<dbReference type="EMBL" id="JMKI01000008">
    <property type="protein sequence ID" value="KEJ93025.1"/>
    <property type="molecule type" value="Genomic_DNA"/>
</dbReference>
<dbReference type="InterPro" id="IPR004477">
    <property type="entry name" value="ComEC_N"/>
</dbReference>
<feature type="transmembrane region" description="Helical" evidence="7">
    <location>
        <begin position="331"/>
        <end position="355"/>
    </location>
</feature>
<evidence type="ECO:0000256" key="2">
    <source>
        <dbReference type="ARBA" id="ARBA00022475"/>
    </source>
</evidence>
<gene>
    <name evidence="9" type="ORF">EH55_13605</name>
</gene>
<feature type="compositionally biased region" description="Polar residues" evidence="6">
    <location>
        <begin position="8"/>
        <end position="17"/>
    </location>
</feature>
<dbReference type="GO" id="GO:0005886">
    <property type="term" value="C:plasma membrane"/>
    <property type="evidence" value="ECO:0007669"/>
    <property type="project" value="UniProtKB-SubCell"/>
</dbReference>
<feature type="transmembrane region" description="Helical" evidence="7">
    <location>
        <begin position="74"/>
        <end position="95"/>
    </location>
</feature>
<accession>A0A073IU10</accession>
<feature type="transmembrane region" description="Helical" evidence="7">
    <location>
        <begin position="49"/>
        <end position="67"/>
    </location>
</feature>
<dbReference type="Pfam" id="PF03772">
    <property type="entry name" value="Competence"/>
    <property type="match status" value="1"/>
</dbReference>
<name>A0A073IU10_9BACT</name>
<dbReference type="AlphaFoldDB" id="A0A073IU10"/>
<comment type="subcellular location">
    <subcellularLocation>
        <location evidence="1">Cell membrane</location>
        <topology evidence="1">Multi-pass membrane protein</topology>
    </subcellularLocation>
</comment>
<sequence length="495" mass="53095">METEGESTENIQSTAFSASPPRSPLSEAPAFFILLSLALSIYLDEFFAAPAAAAAGLLISAAALMLCTREARRGFFPVFLTVMLISSLACGYSLYLMNRKAVLPGSVETRGSVLSVRRRRYDSALLIGTSYGRFAGYLRGNYLPREGSGVYLRGALFDFKRAKKNGGFDEERYWHSRGAVKKIVLFEIREISPPKRIARWRAALAELIDERLAPLTSAYMAAFTVGRRDDAAIEELHKRAGTSHLLAVSGLHVWIIAGLILSLLPLRGMLRFAAASASIWLYLLVSGLPVGGVRSALMIQIMLLSAVVGRPSSAFNNVSAASALLLLANPWSFYALGWRLSVAGALFVSASVPLFRSSLCRAVCVPVLLWFVTAPFIASVFGEAPLAGLALNAALVPAFGVIFPLVLILSIPPLFELPGAWIASAASESILEALQNFIDAGASLFSGAALFNPALFSASVVIFSAACALRCGSGLQRALLLSVFFLLFMLYSATM</sequence>
<keyword evidence="10" id="KW-1185">Reference proteome</keyword>
<feature type="transmembrane region" description="Helical" evidence="7">
    <location>
        <begin position="279"/>
        <end position="303"/>
    </location>
</feature>
<keyword evidence="2" id="KW-1003">Cell membrane</keyword>
<evidence type="ECO:0000256" key="6">
    <source>
        <dbReference type="SAM" id="MobiDB-lite"/>
    </source>
</evidence>
<proteinExistence type="predicted"/>
<dbReference type="InterPro" id="IPR052159">
    <property type="entry name" value="Competence_DNA_uptake"/>
</dbReference>
<evidence type="ECO:0000256" key="4">
    <source>
        <dbReference type="ARBA" id="ARBA00022989"/>
    </source>
</evidence>
<evidence type="ECO:0000256" key="1">
    <source>
        <dbReference type="ARBA" id="ARBA00004651"/>
    </source>
</evidence>
<dbReference type="Proteomes" id="UP000027665">
    <property type="component" value="Unassembled WGS sequence"/>
</dbReference>
<reference evidence="9 10" key="1">
    <citation type="submission" date="2014-04" db="EMBL/GenBank/DDBJ databases">
        <title>Draft Genome Sequence of Synergistes jonesii.</title>
        <authorList>
            <person name="Coil D.A."/>
            <person name="Eisen J.A."/>
            <person name="Holland-Moritz H.E."/>
        </authorList>
    </citation>
    <scope>NUCLEOTIDE SEQUENCE [LARGE SCALE GENOMIC DNA]</scope>
    <source>
        <strain evidence="9 10">78-1</strain>
    </source>
</reference>
<dbReference type="PANTHER" id="PTHR30619:SF7">
    <property type="entry name" value="BETA-LACTAMASE DOMAIN PROTEIN"/>
    <property type="match status" value="1"/>
</dbReference>
<feature type="transmembrane region" description="Helical" evidence="7">
    <location>
        <begin position="478"/>
        <end position="494"/>
    </location>
</feature>
<evidence type="ECO:0000256" key="5">
    <source>
        <dbReference type="ARBA" id="ARBA00023136"/>
    </source>
</evidence>
<keyword evidence="4 7" id="KW-1133">Transmembrane helix</keyword>
<evidence type="ECO:0000313" key="9">
    <source>
        <dbReference type="EMBL" id="KEJ93025.1"/>
    </source>
</evidence>
<feature type="domain" description="ComEC/Rec2-related protein" evidence="8">
    <location>
        <begin position="231"/>
        <end position="465"/>
    </location>
</feature>
<feature type="region of interest" description="Disordered" evidence="6">
    <location>
        <begin position="1"/>
        <end position="23"/>
    </location>
</feature>
<evidence type="ECO:0000259" key="8">
    <source>
        <dbReference type="Pfam" id="PF03772"/>
    </source>
</evidence>
<comment type="caution">
    <text evidence="9">The sequence shown here is derived from an EMBL/GenBank/DDBJ whole genome shotgun (WGS) entry which is preliminary data.</text>
</comment>
<protein>
    <recommendedName>
        <fullName evidence="8">ComEC/Rec2-related protein domain-containing protein</fullName>
    </recommendedName>
</protein>
<keyword evidence="3 7" id="KW-0812">Transmembrane</keyword>
<dbReference type="eggNOG" id="COG0658">
    <property type="taxonomic scope" value="Bacteria"/>
</dbReference>
<evidence type="ECO:0000256" key="7">
    <source>
        <dbReference type="SAM" id="Phobius"/>
    </source>
</evidence>
<evidence type="ECO:0000256" key="3">
    <source>
        <dbReference type="ARBA" id="ARBA00022692"/>
    </source>
</evidence>
<evidence type="ECO:0000313" key="10">
    <source>
        <dbReference type="Proteomes" id="UP000027665"/>
    </source>
</evidence>
<feature type="transmembrane region" description="Helical" evidence="7">
    <location>
        <begin position="245"/>
        <end position="267"/>
    </location>
</feature>
<keyword evidence="5 7" id="KW-0472">Membrane</keyword>
<dbReference type="STRING" id="2754.EH55_13605"/>
<feature type="transmembrane region" description="Helical" evidence="7">
    <location>
        <begin position="362"/>
        <end position="381"/>
    </location>
</feature>
<dbReference type="PANTHER" id="PTHR30619">
    <property type="entry name" value="DNA INTERNALIZATION/COMPETENCE PROTEIN COMEC/REC2"/>
    <property type="match status" value="1"/>
</dbReference>